<evidence type="ECO:0000313" key="3">
    <source>
        <dbReference type="Proteomes" id="UP001322138"/>
    </source>
</evidence>
<feature type="signal peptide" evidence="1">
    <location>
        <begin position="1"/>
        <end position="20"/>
    </location>
</feature>
<keyword evidence="3" id="KW-1185">Reference proteome</keyword>
<reference evidence="2 3" key="1">
    <citation type="journal article" date="2023" name="bioRxiv">
        <title>High-quality genome assemblies of four members of thePodospora anserinaspecies complex.</title>
        <authorList>
            <person name="Ament-Velasquez S.L."/>
            <person name="Vogan A.A."/>
            <person name="Wallerman O."/>
            <person name="Hartmann F."/>
            <person name="Gautier V."/>
            <person name="Silar P."/>
            <person name="Giraud T."/>
            <person name="Johannesson H."/>
        </authorList>
    </citation>
    <scope>NUCLEOTIDE SEQUENCE [LARGE SCALE GENOMIC DNA]</scope>
    <source>
        <strain evidence="2 3">CBS 112042</strain>
    </source>
</reference>
<accession>A0ABR0F7B4</accession>
<dbReference type="EMBL" id="JAFFGZ010000009">
    <property type="protein sequence ID" value="KAK4638885.1"/>
    <property type="molecule type" value="Genomic_DNA"/>
</dbReference>
<evidence type="ECO:0008006" key="4">
    <source>
        <dbReference type="Google" id="ProtNLM"/>
    </source>
</evidence>
<evidence type="ECO:0000313" key="2">
    <source>
        <dbReference type="EMBL" id="KAK4638885.1"/>
    </source>
</evidence>
<evidence type="ECO:0000256" key="1">
    <source>
        <dbReference type="SAM" id="SignalP"/>
    </source>
</evidence>
<dbReference type="Proteomes" id="UP001322138">
    <property type="component" value="Unassembled WGS sequence"/>
</dbReference>
<sequence length="184" mass="19437">MKASFSSVLAALAAFNTALALPTEASASNVAKAGLPEGLPDGIYIEKLADDGSVAFERVADVNITAPAEVASLHKRQGSFGPHCDYNRAGWLDSNNRQNAINALANGCGDGWFFNSPRAWSSVNGAVAYGCNYQGDRGTTCRRNEIHNFLGQTTSHCGTTTPGWFSFGQGTVSYGYTLPNVGFC</sequence>
<dbReference type="RefSeq" id="XP_062727861.1">
    <property type="nucleotide sequence ID" value="XM_062881940.1"/>
</dbReference>
<gene>
    <name evidence="2" type="ORF">QC761_703665</name>
</gene>
<organism evidence="2 3">
    <name type="scientific">Podospora bellae-mahoneyi</name>
    <dbReference type="NCBI Taxonomy" id="2093777"/>
    <lineage>
        <taxon>Eukaryota</taxon>
        <taxon>Fungi</taxon>
        <taxon>Dikarya</taxon>
        <taxon>Ascomycota</taxon>
        <taxon>Pezizomycotina</taxon>
        <taxon>Sordariomycetes</taxon>
        <taxon>Sordariomycetidae</taxon>
        <taxon>Sordariales</taxon>
        <taxon>Podosporaceae</taxon>
        <taxon>Podospora</taxon>
    </lineage>
</organism>
<comment type="caution">
    <text evidence="2">The sequence shown here is derived from an EMBL/GenBank/DDBJ whole genome shotgun (WGS) entry which is preliminary data.</text>
</comment>
<protein>
    <recommendedName>
        <fullName evidence="4">Secreted protein</fullName>
    </recommendedName>
</protein>
<proteinExistence type="predicted"/>
<dbReference type="GeneID" id="87901422"/>
<keyword evidence="1" id="KW-0732">Signal</keyword>
<feature type="chain" id="PRO_5047521076" description="Secreted protein" evidence="1">
    <location>
        <begin position="21"/>
        <end position="184"/>
    </location>
</feature>
<name>A0ABR0F7B4_9PEZI</name>